<dbReference type="GO" id="GO:0036064">
    <property type="term" value="C:ciliary basal body"/>
    <property type="evidence" value="ECO:0007669"/>
    <property type="project" value="InterPro"/>
</dbReference>
<dbReference type="PANTHER" id="PTHR31691">
    <property type="entry name" value="ROTATIN"/>
    <property type="match status" value="1"/>
</dbReference>
<dbReference type="GO" id="GO:0005814">
    <property type="term" value="C:centriole"/>
    <property type="evidence" value="ECO:0007669"/>
    <property type="project" value="TreeGrafter"/>
</dbReference>
<dbReference type="GO" id="GO:0032053">
    <property type="term" value="P:ciliary basal body organization"/>
    <property type="evidence" value="ECO:0007669"/>
    <property type="project" value="TreeGrafter"/>
</dbReference>
<proteinExistence type="predicted"/>
<feature type="domain" description="Rotatin N-terminal" evidence="2">
    <location>
        <begin position="25"/>
        <end position="121"/>
    </location>
</feature>
<dbReference type="Ensembl" id="ENSSANT00000036376.1">
    <property type="protein sequence ID" value="ENSSANP00000034164.1"/>
    <property type="gene ID" value="ENSSANG00000017423.1"/>
</dbReference>
<evidence type="ECO:0000313" key="3">
    <source>
        <dbReference type="Ensembl" id="ENSSANP00000034164.1"/>
    </source>
</evidence>
<gene>
    <name evidence="3" type="primary">rttn</name>
</gene>
<feature type="compositionally biased region" description="Low complexity" evidence="1">
    <location>
        <begin position="1570"/>
        <end position="1591"/>
    </location>
</feature>
<protein>
    <recommendedName>
        <fullName evidence="2">Rotatin N-terminal domain-containing protein</fullName>
    </recommendedName>
</protein>
<keyword evidence="4" id="KW-1185">Reference proteome</keyword>
<name>A0A671MQJ4_9TELE</name>
<dbReference type="Proteomes" id="UP000472260">
    <property type="component" value="Unassembled WGS sequence"/>
</dbReference>
<dbReference type="Gene3D" id="1.25.10.10">
    <property type="entry name" value="Leucine-rich Repeat Variant"/>
    <property type="match status" value="1"/>
</dbReference>
<dbReference type="GO" id="GO:0010457">
    <property type="term" value="P:centriole-centriole cohesion"/>
    <property type="evidence" value="ECO:0007669"/>
    <property type="project" value="TreeGrafter"/>
</dbReference>
<feature type="region of interest" description="Disordered" evidence="1">
    <location>
        <begin position="1612"/>
        <end position="1638"/>
    </location>
</feature>
<evidence type="ECO:0000256" key="1">
    <source>
        <dbReference type="SAM" id="MobiDB-lite"/>
    </source>
</evidence>
<dbReference type="SUPFAM" id="SSF48371">
    <property type="entry name" value="ARM repeat"/>
    <property type="match status" value="2"/>
</dbReference>
<accession>A0A671MQJ4</accession>
<dbReference type="PANTHER" id="PTHR31691:SF1">
    <property type="entry name" value="ROTATIN"/>
    <property type="match status" value="1"/>
</dbReference>
<reference evidence="3" key="2">
    <citation type="submission" date="2025-09" db="UniProtKB">
        <authorList>
            <consortium name="Ensembl"/>
        </authorList>
    </citation>
    <scope>IDENTIFICATION</scope>
</reference>
<reference evidence="3" key="1">
    <citation type="submission" date="2025-08" db="UniProtKB">
        <authorList>
            <consortium name="Ensembl"/>
        </authorList>
    </citation>
    <scope>IDENTIFICATION</scope>
</reference>
<feature type="region of interest" description="Disordered" evidence="1">
    <location>
        <begin position="294"/>
        <end position="370"/>
    </location>
</feature>
<dbReference type="InterPro" id="IPR011989">
    <property type="entry name" value="ARM-like"/>
</dbReference>
<evidence type="ECO:0000259" key="2">
    <source>
        <dbReference type="Pfam" id="PF14726"/>
    </source>
</evidence>
<dbReference type="InterPro" id="IPR029249">
    <property type="entry name" value="Rotatin_N"/>
</dbReference>
<dbReference type="GO" id="GO:0007099">
    <property type="term" value="P:centriole replication"/>
    <property type="evidence" value="ECO:0007669"/>
    <property type="project" value="TreeGrafter"/>
</dbReference>
<dbReference type="InterPro" id="IPR030791">
    <property type="entry name" value="Rotatin"/>
</dbReference>
<dbReference type="Pfam" id="PF14726">
    <property type="entry name" value="RTTN_N"/>
    <property type="match status" value="1"/>
</dbReference>
<feature type="compositionally biased region" description="Polar residues" evidence="1">
    <location>
        <begin position="294"/>
        <end position="313"/>
    </location>
</feature>
<evidence type="ECO:0000313" key="4">
    <source>
        <dbReference type="Proteomes" id="UP000472260"/>
    </source>
</evidence>
<dbReference type="GO" id="GO:0005813">
    <property type="term" value="C:centrosome"/>
    <property type="evidence" value="ECO:0007669"/>
    <property type="project" value="InterPro"/>
</dbReference>
<feature type="compositionally biased region" description="Polar residues" evidence="1">
    <location>
        <begin position="1612"/>
        <end position="1625"/>
    </location>
</feature>
<organism evidence="3 4">
    <name type="scientific">Sinocyclocheilus anshuiensis</name>
    <dbReference type="NCBI Taxonomy" id="1608454"/>
    <lineage>
        <taxon>Eukaryota</taxon>
        <taxon>Metazoa</taxon>
        <taxon>Chordata</taxon>
        <taxon>Craniata</taxon>
        <taxon>Vertebrata</taxon>
        <taxon>Euteleostomi</taxon>
        <taxon>Actinopterygii</taxon>
        <taxon>Neopterygii</taxon>
        <taxon>Teleostei</taxon>
        <taxon>Ostariophysi</taxon>
        <taxon>Cypriniformes</taxon>
        <taxon>Cyprinidae</taxon>
        <taxon>Cyprininae</taxon>
        <taxon>Sinocyclocheilus</taxon>
    </lineage>
</organism>
<feature type="region of interest" description="Disordered" evidence="1">
    <location>
        <begin position="1568"/>
        <end position="1595"/>
    </location>
</feature>
<dbReference type="InterPro" id="IPR016024">
    <property type="entry name" value="ARM-type_fold"/>
</dbReference>
<feature type="compositionally biased region" description="Low complexity" evidence="1">
    <location>
        <begin position="330"/>
        <end position="358"/>
    </location>
</feature>
<dbReference type="FunFam" id="1.25.10.10:FF:000992">
    <property type="entry name" value="Rotatin"/>
    <property type="match status" value="1"/>
</dbReference>
<sequence>MRLIAINRLTALKIYTKILRHSLVEIRVRALKNIRSKLDHGLIAIPDLVQERMLFVFLLEWFNFPEVPIQEEVLELIGMLSKHPSGAQMLREVGAVEFLTQLSPNVDPRLRTIIDGIFDQLFHLPEALPSCPPTTSYEPHSLRNEHEGYFQCSKPKQTDAPTPRVSCRCLKFSVFPWLSLNTTDRHILSSNESSLRSDNHNLVRTTCELLRDVIMQDFPAEIFLQRPSTVQSLLSLLGLNVDGDVSYLTFQALACLEQLCRNLRSRLRFYRDPSFCSSKQDPVSQNSSISYPQEVRATQHSGVSSPEEISTRPSVVGRPGQRLRGDGQDGDAASSSGSSSQRGAPPRPAQQSPLLQPHPELPPEMEAEDSLELQLQQWSLARFAVDAVKHALPLIRTESLKVFQRVLELLTEAQGLLGDSIAPEVWDEHSLTAIELREKLQACIETLGDVICYYHGMTSSEQPESSLIHHRMVFTGTAIFTIRLLQTLLPVEKAGDNLPESTVAAIFLVCLDSSFSVAYPLIHESAVAYLEQACFERYSLYRRVSRISHCMEATCTFLKDAQAEGDKNWHELLELADQGIDAFLYHQHLPVVKECVQICSYLWKFAQASPLLQSESQKIFLKLLSHPLSPVKAETYSCTLSILKECLGVQNVAKPATSICSGVHFLLHSRVLYEISMFGLQDQAREVSAAAKDLLLYLLKGRLMMTAASWSRFNEALYPVIPILQSYASTEDALGNCILLISEASAEKGGEVCSLTARLRAALRLLFTKHHAVRNTAVQHLLPHLTSAGGARPTLDSSTPSCLPDLYVLNKSVDIKLSNSDKSYVKVNHCPHSAVLKQASVNALFFFVCFFKQVESVNKLYNILTSETVDLVLRRSAAEQLTIVLQDLSMHAVLKAFGLSDMLISFITECVNNSVASMDCLLEPSICMLRKLVFADPSLRHSLAQQTSLLIMLLRASLLIKEKQGDVSEAAALMCILLFDEIARMDVWTDKAGPDTGLSSFSLPAAIIRRYNLPFQAPSHHAVSPYCSVLPPYSDLLSLKPAWEALQITWNTAWHSGIDGLLEHLRGFRSDVPEFHGELVLSESQAVVLRISNLKSGLHDCVHKVRDASSHSTVTFAMTRMHLYLLADRLALKSTAQSNKNILQTLSWHNAVERFLMVRPACRQDERLLVDIVSFLNTFFKQNQSELDHQDLKWLLELLLNQVFLNKPQLKAEINHTVEQYKYINIILTLVTESHRLQRELTGLFNTLLLRMTHTSDRICEVLSGPFASELSMRLLQCLRLSDAPCFYGLPSLERTLRTMAHVTALPGWSTHTPNMEPNTLCLKYLSGLLEVISSFYVDLGGNSMSFMGKGVTKNAVICLLHLSHEMMKESKNEDWISLWSLGREQRSDGQSAAQLGLAWLIPLWVDRDPEVRCASLAVGAALSSLERGCVALSESCQNISGGLWATVLNILLERQECSMVHREAAFILQNLLVMPMPANAEEAKECAWQSPCVHDEDSGLCLVGLPALQALLYHCQFFESVGRMVKSCYMGRHAFTLSPPPPPANVTQETDLNDSLKHWREMLAPLNQTQGSGSMSTSSTLIPSGSSSGTHSPVLTSAVAGIQDTPVNRLTAQGQSDTDSSDSALTHESHPGGMTEPGAIVTPHLLLAVCGLLDNLLAVLPEFSLSALKQNQILENMASVVDAAAISLCVNELRTPLLPAAMEDARNQVHYDTIDLYNQIYCRLLFTSKHIHRVLSSVCYVQLLNNLISILTLSVADLDAQAQGAMLNTWADVLMLLATLLRRNQAAVGPSVGVALGKHWQRFSDTLQVCLDQSGAESSLYTSTLHFLCVLFTEEAKRRSGGHTEDRASSSLTAVLSSEPGEVICELLLEQYEKIPFQDPLKKMTAKALMSLLACSSSAQSYACKAGEIDSCVERMKHIYAELHLESVKTGKSAHRRKQVENSTRELKMILEILRNCLYQHNECKAVATELRLAAVLMALWPWFLLDDLTMTAALELLCVYTTNCTVACSALCSSSSGISGSVQAVLPKTAVTNSLMHGVMKLASQVAPDNSSIHSLAFSLLANLAISRDCRGVLLKSNFLQHFLSLPMPKAGGRSGSPAVEPLFLWLKLLLNVSFGEDGQQMILRLRGALELLVGLAQSKQSSSKPTILLILHNICFCSANKPKVLANDKAVELLISCLGSSSSEIRTIGASALWALLHNNQKAKATLKCPSIRLKVEEAYMSARKDEEQTSDKPLNVYLLKCLRNLTHIFSS</sequence>